<organism evidence="1 2">
    <name type="scientific">Rubripirellula obstinata</name>
    <dbReference type="NCBI Taxonomy" id="406547"/>
    <lineage>
        <taxon>Bacteria</taxon>
        <taxon>Pseudomonadati</taxon>
        <taxon>Planctomycetota</taxon>
        <taxon>Planctomycetia</taxon>
        <taxon>Pirellulales</taxon>
        <taxon>Pirellulaceae</taxon>
        <taxon>Rubripirellula</taxon>
    </lineage>
</organism>
<evidence type="ECO:0000313" key="1">
    <source>
        <dbReference type="EMBL" id="KAA1256824.1"/>
    </source>
</evidence>
<sequence length="139" mass="15324">MLKWLRSLAEPVMAPGNRTWDLEPYLTNSARSILETASKNGDDLTEPRIVRHTLTLPERSTAIAFRNAVPSEWITNVSARTDEQHGNVTANASGRPRFLALHLIHIGFGLWHSRITPHSGLTLACTTNLATITGALLHP</sequence>
<gene>
    <name evidence="1" type="ORF">LF1_58740</name>
</gene>
<comment type="caution">
    <text evidence="1">The sequence shown here is derived from an EMBL/GenBank/DDBJ whole genome shotgun (WGS) entry which is preliminary data.</text>
</comment>
<name>A0A5B1CBX6_9BACT</name>
<dbReference type="Proteomes" id="UP000322699">
    <property type="component" value="Unassembled WGS sequence"/>
</dbReference>
<accession>A0A5B1CBX6</accession>
<dbReference type="AlphaFoldDB" id="A0A5B1CBX6"/>
<reference evidence="1 2" key="1">
    <citation type="submission" date="2019-08" db="EMBL/GenBank/DDBJ databases">
        <title>Deep-cultivation of Planctomycetes and their phenomic and genomic characterization uncovers novel biology.</title>
        <authorList>
            <person name="Wiegand S."/>
            <person name="Jogler M."/>
            <person name="Boedeker C."/>
            <person name="Pinto D."/>
            <person name="Vollmers J."/>
            <person name="Rivas-Marin E."/>
            <person name="Kohn T."/>
            <person name="Peeters S.H."/>
            <person name="Heuer A."/>
            <person name="Rast P."/>
            <person name="Oberbeckmann S."/>
            <person name="Bunk B."/>
            <person name="Jeske O."/>
            <person name="Meyerdierks A."/>
            <person name="Storesund J.E."/>
            <person name="Kallscheuer N."/>
            <person name="Luecker S."/>
            <person name="Lage O.M."/>
            <person name="Pohl T."/>
            <person name="Merkel B.J."/>
            <person name="Hornburger P."/>
            <person name="Mueller R.-W."/>
            <person name="Bruemmer F."/>
            <person name="Labrenz M."/>
            <person name="Spormann A.M."/>
            <person name="Op Den Camp H."/>
            <person name="Overmann J."/>
            <person name="Amann R."/>
            <person name="Jetten M.S.M."/>
            <person name="Mascher T."/>
            <person name="Medema M.H."/>
            <person name="Devos D.P."/>
            <person name="Kaster A.-K."/>
            <person name="Ovreas L."/>
            <person name="Rohde M."/>
            <person name="Galperin M.Y."/>
            <person name="Jogler C."/>
        </authorList>
    </citation>
    <scope>NUCLEOTIDE SEQUENCE [LARGE SCALE GENOMIC DNA]</scope>
    <source>
        <strain evidence="1 2">LF1</strain>
    </source>
</reference>
<dbReference type="EMBL" id="VRLW01000020">
    <property type="protein sequence ID" value="KAA1256824.1"/>
    <property type="molecule type" value="Genomic_DNA"/>
</dbReference>
<evidence type="ECO:0000313" key="2">
    <source>
        <dbReference type="Proteomes" id="UP000322699"/>
    </source>
</evidence>
<protein>
    <submittedName>
        <fullName evidence="1">Uncharacterized protein</fullName>
    </submittedName>
</protein>
<proteinExistence type="predicted"/>
<keyword evidence="2" id="KW-1185">Reference proteome</keyword>